<dbReference type="Proteomes" id="UP001202281">
    <property type="component" value="Unassembled WGS sequence"/>
</dbReference>
<evidence type="ECO:0000256" key="1">
    <source>
        <dbReference type="SAM" id="SignalP"/>
    </source>
</evidence>
<evidence type="ECO:0000313" key="3">
    <source>
        <dbReference type="Proteomes" id="UP001202281"/>
    </source>
</evidence>
<protein>
    <recommendedName>
        <fullName evidence="4">DUF481 domain-containing protein</fullName>
    </recommendedName>
</protein>
<sequence>MRRHLIVCGLVLQSVPFGAHAAETKALRNDVALLMPGTLEWSMSDRTAVDRAKSKGLVTDNDDAGLGVQFLSLRSKRMATATLGPDRMKMHVRELRIGGWHDLGAGAVLKIHALAGVTSRFDRESPVSIRKTRSSNMAVEAAIEYSGGWQFRGGWFAQGGWGGHSLAGDAARMSNGEPAAAKGVRFAVQMPSARGGPAVSIEAAAGTKAVSGGAPLAHRDEISLKLAAAF</sequence>
<keyword evidence="1" id="KW-0732">Signal</keyword>
<comment type="caution">
    <text evidence="2">The sequence shown here is derived from an EMBL/GenBank/DDBJ whole genome shotgun (WGS) entry which is preliminary data.</text>
</comment>
<dbReference type="EMBL" id="JALHLG010000014">
    <property type="protein sequence ID" value="MCJ2187492.1"/>
    <property type="molecule type" value="Genomic_DNA"/>
</dbReference>
<evidence type="ECO:0000313" key="2">
    <source>
        <dbReference type="EMBL" id="MCJ2187492.1"/>
    </source>
</evidence>
<organism evidence="2 3">
    <name type="scientific">Novosphingobium beihaiensis</name>
    <dbReference type="NCBI Taxonomy" id="2930389"/>
    <lineage>
        <taxon>Bacteria</taxon>
        <taxon>Pseudomonadati</taxon>
        <taxon>Pseudomonadota</taxon>
        <taxon>Alphaproteobacteria</taxon>
        <taxon>Sphingomonadales</taxon>
        <taxon>Sphingomonadaceae</taxon>
        <taxon>Novosphingobium</taxon>
    </lineage>
</organism>
<evidence type="ECO:0008006" key="4">
    <source>
        <dbReference type="Google" id="ProtNLM"/>
    </source>
</evidence>
<accession>A0ABT0BR14</accession>
<feature type="chain" id="PRO_5045207953" description="DUF481 domain-containing protein" evidence="1">
    <location>
        <begin position="22"/>
        <end position="230"/>
    </location>
</feature>
<gene>
    <name evidence="2" type="ORF">MTR66_11790</name>
</gene>
<name>A0ABT0BR14_9SPHN</name>
<proteinExistence type="predicted"/>
<feature type="signal peptide" evidence="1">
    <location>
        <begin position="1"/>
        <end position="21"/>
    </location>
</feature>
<keyword evidence="3" id="KW-1185">Reference proteome</keyword>
<reference evidence="2 3" key="1">
    <citation type="submission" date="2022-04" db="EMBL/GenBank/DDBJ databases">
        <title>Identification of a novel bacterium isolated from mangrove sediments.</title>
        <authorList>
            <person name="Pan X."/>
        </authorList>
    </citation>
    <scope>NUCLEOTIDE SEQUENCE [LARGE SCALE GENOMIC DNA]</scope>
    <source>
        <strain evidence="2 3">B2638</strain>
    </source>
</reference>
<dbReference type="RefSeq" id="WP_243921215.1">
    <property type="nucleotide sequence ID" value="NZ_JALHLG010000014.1"/>
</dbReference>